<dbReference type="AlphaFoldDB" id="A0A8S1NES9"/>
<dbReference type="EMBL" id="CAJJDM010000089">
    <property type="protein sequence ID" value="CAD8090622.1"/>
    <property type="molecule type" value="Genomic_DNA"/>
</dbReference>
<evidence type="ECO:0000313" key="1">
    <source>
        <dbReference type="EMBL" id="CAD8090622.1"/>
    </source>
</evidence>
<comment type="caution">
    <text evidence="1">The sequence shown here is derived from an EMBL/GenBank/DDBJ whole genome shotgun (WGS) entry which is preliminary data.</text>
</comment>
<sequence>MIKVNERKTLQEEGNQITKNILTLKVQKQILHQQYLQSFVIFIIDSKKFKLLKKQHKISQKLFITVSNKQGFLLIIILGC</sequence>
<evidence type="ECO:0000313" key="2">
    <source>
        <dbReference type="Proteomes" id="UP000688137"/>
    </source>
</evidence>
<organism evidence="1 2">
    <name type="scientific">Paramecium primaurelia</name>
    <dbReference type="NCBI Taxonomy" id="5886"/>
    <lineage>
        <taxon>Eukaryota</taxon>
        <taxon>Sar</taxon>
        <taxon>Alveolata</taxon>
        <taxon>Ciliophora</taxon>
        <taxon>Intramacronucleata</taxon>
        <taxon>Oligohymenophorea</taxon>
        <taxon>Peniculida</taxon>
        <taxon>Parameciidae</taxon>
        <taxon>Paramecium</taxon>
    </lineage>
</organism>
<protein>
    <submittedName>
        <fullName evidence="1">Uncharacterized protein</fullName>
    </submittedName>
</protein>
<accession>A0A8S1NES9</accession>
<proteinExistence type="predicted"/>
<gene>
    <name evidence="1" type="ORF">PPRIM_AZ9-3.1.T0860127</name>
</gene>
<dbReference type="Proteomes" id="UP000688137">
    <property type="component" value="Unassembled WGS sequence"/>
</dbReference>
<name>A0A8S1NES9_PARPR</name>
<keyword evidence="2" id="KW-1185">Reference proteome</keyword>
<reference evidence="1" key="1">
    <citation type="submission" date="2021-01" db="EMBL/GenBank/DDBJ databases">
        <authorList>
            <consortium name="Genoscope - CEA"/>
            <person name="William W."/>
        </authorList>
    </citation>
    <scope>NUCLEOTIDE SEQUENCE</scope>
</reference>